<name>A0A821TCR0_9NEOP</name>
<sequence length="84" mass="9307">MLDERRVCVSRIAVNVLRRREVIETVARAGIVPSYDSSCGAGSGAADGSERYVLLWWWKAAAAFEVGTVELASEFTWNKRGVMQ</sequence>
<accession>A0A821TCR0</accession>
<dbReference type="EMBL" id="CAJOBZ010000024">
    <property type="protein sequence ID" value="CAF4873845.1"/>
    <property type="molecule type" value="Genomic_DNA"/>
</dbReference>
<evidence type="ECO:0000313" key="1">
    <source>
        <dbReference type="EMBL" id="CAF4873845.1"/>
    </source>
</evidence>
<organism evidence="1 2">
    <name type="scientific">Pieris macdunnoughi</name>
    <dbReference type="NCBI Taxonomy" id="345717"/>
    <lineage>
        <taxon>Eukaryota</taxon>
        <taxon>Metazoa</taxon>
        <taxon>Ecdysozoa</taxon>
        <taxon>Arthropoda</taxon>
        <taxon>Hexapoda</taxon>
        <taxon>Insecta</taxon>
        <taxon>Pterygota</taxon>
        <taxon>Neoptera</taxon>
        <taxon>Endopterygota</taxon>
        <taxon>Lepidoptera</taxon>
        <taxon>Glossata</taxon>
        <taxon>Ditrysia</taxon>
        <taxon>Papilionoidea</taxon>
        <taxon>Pieridae</taxon>
        <taxon>Pierinae</taxon>
        <taxon>Pieris</taxon>
    </lineage>
</organism>
<reference evidence="1" key="1">
    <citation type="submission" date="2021-02" db="EMBL/GenBank/DDBJ databases">
        <authorList>
            <person name="Steward A R."/>
        </authorList>
    </citation>
    <scope>NUCLEOTIDE SEQUENCE</scope>
</reference>
<gene>
    <name evidence="1" type="ORF">PMACD_LOCUS8997</name>
</gene>
<comment type="caution">
    <text evidence="1">The sequence shown here is derived from an EMBL/GenBank/DDBJ whole genome shotgun (WGS) entry which is preliminary data.</text>
</comment>
<evidence type="ECO:0000313" key="2">
    <source>
        <dbReference type="Proteomes" id="UP000663880"/>
    </source>
</evidence>
<dbReference type="AlphaFoldDB" id="A0A821TCR0"/>
<protein>
    <submittedName>
        <fullName evidence="1">Uncharacterized protein</fullName>
    </submittedName>
</protein>
<proteinExistence type="predicted"/>
<keyword evidence="2" id="KW-1185">Reference proteome</keyword>
<dbReference type="OrthoDB" id="5987936at2759"/>
<dbReference type="Proteomes" id="UP000663880">
    <property type="component" value="Unassembled WGS sequence"/>
</dbReference>